<proteinExistence type="predicted"/>
<organism evidence="3">
    <name type="scientific">Ignavibacterium album</name>
    <dbReference type="NCBI Taxonomy" id="591197"/>
    <lineage>
        <taxon>Bacteria</taxon>
        <taxon>Pseudomonadati</taxon>
        <taxon>Ignavibacteriota</taxon>
        <taxon>Ignavibacteria</taxon>
        <taxon>Ignavibacteriales</taxon>
        <taxon>Ignavibacteriaceae</taxon>
        <taxon>Ignavibacterium</taxon>
    </lineage>
</organism>
<feature type="transmembrane region" description="Helical" evidence="1">
    <location>
        <begin position="29"/>
        <end position="48"/>
    </location>
</feature>
<dbReference type="Pfam" id="PF00990">
    <property type="entry name" value="GGDEF"/>
    <property type="match status" value="1"/>
</dbReference>
<dbReference type="EMBL" id="DSVI01000004">
    <property type="protein sequence ID" value="HGT46562.1"/>
    <property type="molecule type" value="Genomic_DNA"/>
</dbReference>
<dbReference type="InterPro" id="IPR029787">
    <property type="entry name" value="Nucleotide_cyclase"/>
</dbReference>
<dbReference type="Pfam" id="PF13185">
    <property type="entry name" value="GAF_2"/>
    <property type="match status" value="1"/>
</dbReference>
<keyword evidence="1" id="KW-0472">Membrane</keyword>
<evidence type="ECO:0000256" key="1">
    <source>
        <dbReference type="SAM" id="Phobius"/>
    </source>
</evidence>
<evidence type="ECO:0000313" key="3">
    <source>
        <dbReference type="EMBL" id="HGT46562.1"/>
    </source>
</evidence>
<keyword evidence="1" id="KW-1133">Transmembrane helix</keyword>
<dbReference type="PROSITE" id="PS50887">
    <property type="entry name" value="GGDEF"/>
    <property type="match status" value="1"/>
</dbReference>
<dbReference type="InterPro" id="IPR043128">
    <property type="entry name" value="Rev_trsase/Diguanyl_cyclase"/>
</dbReference>
<dbReference type="PANTHER" id="PTHR33121:SF71">
    <property type="entry name" value="OXYGEN SENSOR PROTEIN DOSP"/>
    <property type="match status" value="1"/>
</dbReference>
<dbReference type="PANTHER" id="PTHR33121">
    <property type="entry name" value="CYCLIC DI-GMP PHOSPHODIESTERASE PDEF"/>
    <property type="match status" value="1"/>
</dbReference>
<keyword evidence="1" id="KW-0812">Transmembrane</keyword>
<accession>A0A832DFP7</accession>
<dbReference type="Gene3D" id="3.30.70.270">
    <property type="match status" value="1"/>
</dbReference>
<dbReference type="InterPro" id="IPR003018">
    <property type="entry name" value="GAF"/>
</dbReference>
<sequence length="618" mass="69990">MNKRQRKRLLIFLIVPVLAAILFFTDDLLIRVITIALMVIYVAFIIFLRDSIRFDGKFSIETSDDIDSEYIPSPSHDTEESFTIVSKPNEIGVITAETYRRNFVKPPDTKLKPPDLREKFEEIAKEELPAGIGNDGKFAFALEKVLAVIKDAYSAHSALFFWYNKKKDKLSIERYVSVSNDISNRKFDIEDDILSKIVQKSEPELLSNISPTAEADVIRYYDKPQGIRSFVGVPLFYENNLIGILAMDSKMDDAFGIETIYSLGRFVRVITMIIQIFEEKHSDVISQNRLKALLNLIGPESDFESEEGVFNAIQASLKDLIEWDVFTFVYFKPVEKRFEVVKVVNNTTLKYIGQGLQVDLSSTIVGKAVATGLAVKIDEMTSENYKRFTKNEDLTLDGSFLAIPIVYSNQNFGVLCFESLKKSHYTNADIKFLQSAVNIIAYIIYSHSSQKLLRSLIALDLDTRALNAENFKQRLSEDLFKQYSVKAQGALALIKIDDFLEQESLFDGDPFPKVLEAVAESISEDLTPLTIFGRLDERIFAVHFFNTEPKAVYIWAEKLRVKVARKPVNVISRQNTYTISIGVATTTGRTNADEVLENAHLALQKAVEKGGNTVRNIN</sequence>
<protein>
    <submittedName>
        <fullName evidence="3">Diguanylate cyclase</fullName>
    </submittedName>
</protein>
<feature type="domain" description="GGDEF" evidence="2">
    <location>
        <begin position="487"/>
        <end position="618"/>
    </location>
</feature>
<dbReference type="SMART" id="SM00267">
    <property type="entry name" value="GGDEF"/>
    <property type="match status" value="1"/>
</dbReference>
<evidence type="ECO:0000259" key="2">
    <source>
        <dbReference type="PROSITE" id="PS50887"/>
    </source>
</evidence>
<dbReference type="SUPFAM" id="SSF55073">
    <property type="entry name" value="Nucleotide cyclase"/>
    <property type="match status" value="1"/>
</dbReference>
<dbReference type="InterPro" id="IPR029016">
    <property type="entry name" value="GAF-like_dom_sf"/>
</dbReference>
<dbReference type="SMART" id="SM00065">
    <property type="entry name" value="GAF"/>
    <property type="match status" value="2"/>
</dbReference>
<dbReference type="Gene3D" id="3.30.450.40">
    <property type="match status" value="2"/>
</dbReference>
<comment type="caution">
    <text evidence="3">The sequence shown here is derived from an EMBL/GenBank/DDBJ whole genome shotgun (WGS) entry which is preliminary data.</text>
</comment>
<dbReference type="AlphaFoldDB" id="A0A832DFP7"/>
<dbReference type="NCBIfam" id="TIGR00254">
    <property type="entry name" value="GGDEF"/>
    <property type="match status" value="1"/>
</dbReference>
<gene>
    <name evidence="3" type="ORF">ENS56_00830</name>
</gene>
<dbReference type="SUPFAM" id="SSF55781">
    <property type="entry name" value="GAF domain-like"/>
    <property type="match status" value="2"/>
</dbReference>
<name>A0A832DFP7_9BACT</name>
<dbReference type="InterPro" id="IPR050706">
    <property type="entry name" value="Cyclic-di-GMP_PDE-like"/>
</dbReference>
<dbReference type="InterPro" id="IPR000160">
    <property type="entry name" value="GGDEF_dom"/>
</dbReference>
<dbReference type="GO" id="GO:0071111">
    <property type="term" value="F:cyclic-guanylate-specific phosphodiesterase activity"/>
    <property type="evidence" value="ECO:0007669"/>
    <property type="project" value="InterPro"/>
</dbReference>
<reference evidence="3" key="1">
    <citation type="journal article" date="2020" name="mSystems">
        <title>Genome- and Community-Level Interaction Insights into Carbon Utilization and Element Cycling Functions of Hydrothermarchaeota in Hydrothermal Sediment.</title>
        <authorList>
            <person name="Zhou Z."/>
            <person name="Liu Y."/>
            <person name="Xu W."/>
            <person name="Pan J."/>
            <person name="Luo Z.H."/>
            <person name="Li M."/>
        </authorList>
    </citation>
    <scope>NUCLEOTIDE SEQUENCE [LARGE SCALE GENOMIC DNA]</scope>
    <source>
        <strain evidence="3">SpSt-500</strain>
    </source>
</reference>